<accession>A0A4S4L8A5</accession>
<keyword evidence="1" id="KW-0732">Signal</keyword>
<evidence type="ECO:0000313" key="2">
    <source>
        <dbReference type="EMBL" id="THH07058.1"/>
    </source>
</evidence>
<dbReference type="OrthoDB" id="3259746at2759"/>
<organism evidence="2 3">
    <name type="scientific">Phellinidium pouzarii</name>
    <dbReference type="NCBI Taxonomy" id="167371"/>
    <lineage>
        <taxon>Eukaryota</taxon>
        <taxon>Fungi</taxon>
        <taxon>Dikarya</taxon>
        <taxon>Basidiomycota</taxon>
        <taxon>Agaricomycotina</taxon>
        <taxon>Agaricomycetes</taxon>
        <taxon>Hymenochaetales</taxon>
        <taxon>Hymenochaetaceae</taxon>
        <taxon>Phellinidium</taxon>
    </lineage>
</organism>
<feature type="chain" id="PRO_5020845422" evidence="1">
    <location>
        <begin position="22"/>
        <end position="201"/>
    </location>
</feature>
<gene>
    <name evidence="2" type="ORF">EW145_g3636</name>
</gene>
<feature type="signal peptide" evidence="1">
    <location>
        <begin position="1"/>
        <end position="21"/>
    </location>
</feature>
<protein>
    <submittedName>
        <fullName evidence="2">Uncharacterized protein</fullName>
    </submittedName>
</protein>
<proteinExistence type="predicted"/>
<dbReference type="AlphaFoldDB" id="A0A4S4L8A5"/>
<reference evidence="2 3" key="1">
    <citation type="submission" date="2019-02" db="EMBL/GenBank/DDBJ databases">
        <title>Genome sequencing of the rare red list fungi Phellinidium pouzarii.</title>
        <authorList>
            <person name="Buettner E."/>
            <person name="Kellner H."/>
        </authorList>
    </citation>
    <scope>NUCLEOTIDE SEQUENCE [LARGE SCALE GENOMIC DNA]</scope>
    <source>
        <strain evidence="2 3">DSM 108285</strain>
    </source>
</reference>
<dbReference type="EMBL" id="SGPK01000161">
    <property type="protein sequence ID" value="THH07058.1"/>
    <property type="molecule type" value="Genomic_DNA"/>
</dbReference>
<evidence type="ECO:0000313" key="3">
    <source>
        <dbReference type="Proteomes" id="UP000308199"/>
    </source>
</evidence>
<sequence length="201" mass="19835">MFATLFSATLVFVLSMQGALAEFNINTITLTQCAPAHVTWDASIAPYDLAVVAANDTCGPVLLDLGEHDGVSMTWPNVTFPSGTALVFSLLDANDEEAWSGSMVVGDGDASCLPGATSATSATSAVSSAAAASSVSGTTLVLTSSVAGEHSVAAPEPSESATIVGAANAGILPSGAISSVRLSAGATIMASLMAVVVALAL</sequence>
<keyword evidence="3" id="KW-1185">Reference proteome</keyword>
<dbReference type="Proteomes" id="UP000308199">
    <property type="component" value="Unassembled WGS sequence"/>
</dbReference>
<comment type="caution">
    <text evidence="2">The sequence shown here is derived from an EMBL/GenBank/DDBJ whole genome shotgun (WGS) entry which is preliminary data.</text>
</comment>
<evidence type="ECO:0000256" key="1">
    <source>
        <dbReference type="SAM" id="SignalP"/>
    </source>
</evidence>
<name>A0A4S4L8A5_9AGAM</name>